<dbReference type="RefSeq" id="WP_379912826.1">
    <property type="nucleotide sequence ID" value="NZ_JBHUDD010000027.1"/>
</dbReference>
<protein>
    <submittedName>
        <fullName evidence="3">Anti-sigma factor domain-containing protein</fullName>
    </submittedName>
</protein>
<comment type="caution">
    <text evidence="3">The sequence shown here is derived from an EMBL/GenBank/DDBJ whole genome shotgun (WGS) entry which is preliminary data.</text>
</comment>
<dbReference type="PANTHER" id="PTHR37461:SF1">
    <property type="entry name" value="ANTI-SIGMA-K FACTOR RSKA"/>
    <property type="match status" value="1"/>
</dbReference>
<gene>
    <name evidence="3" type="ORF">ACFTOW_02755</name>
</gene>
<evidence type="ECO:0000259" key="2">
    <source>
        <dbReference type="Pfam" id="PF10099"/>
    </source>
</evidence>
<name>A0ABW4EAG0_9RHOB</name>
<dbReference type="PANTHER" id="PTHR37461">
    <property type="entry name" value="ANTI-SIGMA-K FACTOR RSKA"/>
    <property type="match status" value="1"/>
</dbReference>
<keyword evidence="1" id="KW-0812">Transmembrane</keyword>
<keyword evidence="4" id="KW-1185">Reference proteome</keyword>
<dbReference type="InterPro" id="IPR018764">
    <property type="entry name" value="RskA_C"/>
</dbReference>
<accession>A0ABW4EAG0</accession>
<dbReference type="Proteomes" id="UP001597186">
    <property type="component" value="Unassembled WGS sequence"/>
</dbReference>
<organism evidence="3 4">
    <name type="scientific">Lacimonas salitolerans</name>
    <dbReference type="NCBI Taxonomy" id="1323750"/>
    <lineage>
        <taxon>Bacteria</taxon>
        <taxon>Pseudomonadati</taxon>
        <taxon>Pseudomonadota</taxon>
        <taxon>Alphaproteobacteria</taxon>
        <taxon>Rhodobacterales</taxon>
        <taxon>Paracoccaceae</taxon>
        <taxon>Lacimonas</taxon>
    </lineage>
</organism>
<dbReference type="Pfam" id="PF10099">
    <property type="entry name" value="RskA_C"/>
    <property type="match status" value="1"/>
</dbReference>
<sequence length="231" mass="24583">MTDAVMENREYSLRAGEYVLRLLSAREERDFEDQLTGNPGLMAEVARWNRRFAGLDAEFQPVPPPSAVKAELMARLFGEETPRTLPFWQRLGLWQGVSLASLAVAGVFAWQVMQTQPGPVGPAPVYVSEVVAEDSSLRVLAVFDGATDQLRITRTAGGPDTGRVHELWAIAGDNAPVSLGVMPDDGRGAITLPQGVSPQGLVLAISDEPPGGSPTGQPTGAVLAVGQVLDL</sequence>
<feature type="domain" description="Anti-sigma K factor RskA C-terminal" evidence="2">
    <location>
        <begin position="100"/>
        <end position="222"/>
    </location>
</feature>
<dbReference type="EMBL" id="JBHUDD010000027">
    <property type="protein sequence ID" value="MFD1508320.1"/>
    <property type="molecule type" value="Genomic_DNA"/>
</dbReference>
<evidence type="ECO:0000313" key="4">
    <source>
        <dbReference type="Proteomes" id="UP001597186"/>
    </source>
</evidence>
<evidence type="ECO:0000313" key="3">
    <source>
        <dbReference type="EMBL" id="MFD1508320.1"/>
    </source>
</evidence>
<reference evidence="4" key="1">
    <citation type="journal article" date="2019" name="Int. J. Syst. Evol. Microbiol.">
        <title>The Global Catalogue of Microorganisms (GCM) 10K type strain sequencing project: providing services to taxonomists for standard genome sequencing and annotation.</title>
        <authorList>
            <consortium name="The Broad Institute Genomics Platform"/>
            <consortium name="The Broad Institute Genome Sequencing Center for Infectious Disease"/>
            <person name="Wu L."/>
            <person name="Ma J."/>
        </authorList>
    </citation>
    <scope>NUCLEOTIDE SEQUENCE [LARGE SCALE GENOMIC DNA]</scope>
    <source>
        <strain evidence="4">CGMCC 1.12477</strain>
    </source>
</reference>
<feature type="transmembrane region" description="Helical" evidence="1">
    <location>
        <begin position="91"/>
        <end position="113"/>
    </location>
</feature>
<proteinExistence type="predicted"/>
<dbReference type="InterPro" id="IPR051474">
    <property type="entry name" value="Anti-sigma-K/W_factor"/>
</dbReference>
<keyword evidence="1" id="KW-1133">Transmembrane helix</keyword>
<keyword evidence="1" id="KW-0472">Membrane</keyword>
<evidence type="ECO:0000256" key="1">
    <source>
        <dbReference type="SAM" id="Phobius"/>
    </source>
</evidence>